<dbReference type="Proteomes" id="UP000594688">
    <property type="component" value="Chromosome"/>
</dbReference>
<evidence type="ECO:0000256" key="1">
    <source>
        <dbReference type="SAM" id="Phobius"/>
    </source>
</evidence>
<evidence type="ECO:0000313" key="2">
    <source>
        <dbReference type="EMBL" id="QPJ62367.1"/>
    </source>
</evidence>
<organism evidence="2 3">
    <name type="scientific">Candidatus Nitronauta litoralis</name>
    <dbReference type="NCBI Taxonomy" id="2705533"/>
    <lineage>
        <taxon>Bacteria</taxon>
        <taxon>Pseudomonadati</taxon>
        <taxon>Nitrospinota/Tectimicrobiota group</taxon>
        <taxon>Nitrospinota</taxon>
        <taxon>Nitrospinia</taxon>
        <taxon>Nitrospinales</taxon>
        <taxon>Nitrospinaceae</taxon>
        <taxon>Candidatus Nitronauta</taxon>
    </lineage>
</organism>
<sequence>MQQSTRIILLLVLPLTIYGTFFFLKDCCEPEGDPELRKGIQLVRYMSAPWQLRRSSFLVFYPDGKPSDFVNWMFSPFGTAEWPPTEGMVEMDEMVGMQARSIGAPILPNSVRMSSFQLVSEPGKQVVVKADDTRGMILVEGFLDPEGPPEITDGWPLKLPDKK</sequence>
<keyword evidence="1" id="KW-0472">Membrane</keyword>
<dbReference type="KEGG" id="nli:G3M70_11005"/>
<dbReference type="AlphaFoldDB" id="A0A7T0BWX9"/>
<feature type="transmembrane region" description="Helical" evidence="1">
    <location>
        <begin position="7"/>
        <end position="24"/>
    </location>
</feature>
<dbReference type="EMBL" id="CP048685">
    <property type="protein sequence ID" value="QPJ62367.1"/>
    <property type="molecule type" value="Genomic_DNA"/>
</dbReference>
<keyword evidence="1" id="KW-1133">Transmembrane helix</keyword>
<reference evidence="2 3" key="1">
    <citation type="submission" date="2020-02" db="EMBL/GenBank/DDBJ databases">
        <title>Genomic and physiological characterization of two novel Nitrospinaceae genera.</title>
        <authorList>
            <person name="Mueller A.J."/>
            <person name="Jung M.-Y."/>
            <person name="Strachan C.R."/>
            <person name="Herbold C.W."/>
            <person name="Kirkegaard R.H."/>
            <person name="Daims H."/>
        </authorList>
    </citation>
    <scope>NUCLEOTIDE SEQUENCE [LARGE SCALE GENOMIC DNA]</scope>
    <source>
        <strain evidence="2">EB</strain>
    </source>
</reference>
<name>A0A7T0BWX9_9BACT</name>
<gene>
    <name evidence="2" type="ORF">G3M70_11005</name>
</gene>
<proteinExistence type="predicted"/>
<accession>A0A7T0BWX9</accession>
<protein>
    <submittedName>
        <fullName evidence="2">Uncharacterized protein</fullName>
    </submittedName>
</protein>
<evidence type="ECO:0000313" key="3">
    <source>
        <dbReference type="Proteomes" id="UP000594688"/>
    </source>
</evidence>
<keyword evidence="1" id="KW-0812">Transmembrane</keyword>